<evidence type="ECO:0008006" key="4">
    <source>
        <dbReference type="Google" id="ProtNLM"/>
    </source>
</evidence>
<dbReference type="AlphaFoldDB" id="A0AAD4JK74"/>
<dbReference type="Proteomes" id="UP001190926">
    <property type="component" value="Unassembled WGS sequence"/>
</dbReference>
<accession>A0AAD4JK74</accession>
<feature type="chain" id="PRO_5041942462" description="Secreted protein" evidence="1">
    <location>
        <begin position="24"/>
        <end position="72"/>
    </location>
</feature>
<dbReference type="EMBL" id="SDAM02000045">
    <property type="protein sequence ID" value="KAH6834555.1"/>
    <property type="molecule type" value="Genomic_DNA"/>
</dbReference>
<keyword evidence="3" id="KW-1185">Reference proteome</keyword>
<organism evidence="2 3">
    <name type="scientific">Perilla frutescens var. hirtella</name>
    <name type="common">Perilla citriodora</name>
    <name type="synonym">Perilla setoyensis</name>
    <dbReference type="NCBI Taxonomy" id="608512"/>
    <lineage>
        <taxon>Eukaryota</taxon>
        <taxon>Viridiplantae</taxon>
        <taxon>Streptophyta</taxon>
        <taxon>Embryophyta</taxon>
        <taxon>Tracheophyta</taxon>
        <taxon>Spermatophyta</taxon>
        <taxon>Magnoliopsida</taxon>
        <taxon>eudicotyledons</taxon>
        <taxon>Gunneridae</taxon>
        <taxon>Pentapetalae</taxon>
        <taxon>asterids</taxon>
        <taxon>lamiids</taxon>
        <taxon>Lamiales</taxon>
        <taxon>Lamiaceae</taxon>
        <taxon>Nepetoideae</taxon>
        <taxon>Elsholtzieae</taxon>
        <taxon>Perilla</taxon>
    </lineage>
</organism>
<proteinExistence type="predicted"/>
<evidence type="ECO:0000313" key="3">
    <source>
        <dbReference type="Proteomes" id="UP001190926"/>
    </source>
</evidence>
<reference evidence="2 3" key="1">
    <citation type="journal article" date="2021" name="Nat. Commun.">
        <title>Incipient diploidization of the medicinal plant Perilla within 10,000 years.</title>
        <authorList>
            <person name="Zhang Y."/>
            <person name="Shen Q."/>
            <person name="Leng L."/>
            <person name="Zhang D."/>
            <person name="Chen S."/>
            <person name="Shi Y."/>
            <person name="Ning Z."/>
            <person name="Chen S."/>
        </authorList>
    </citation>
    <scope>NUCLEOTIDE SEQUENCE [LARGE SCALE GENOMIC DNA]</scope>
    <source>
        <strain evidence="3">cv. PC099</strain>
    </source>
</reference>
<comment type="caution">
    <text evidence="2">The sequence shown here is derived from an EMBL/GenBank/DDBJ whole genome shotgun (WGS) entry which is preliminary data.</text>
</comment>
<name>A0AAD4JK74_PERFH</name>
<evidence type="ECO:0000256" key="1">
    <source>
        <dbReference type="SAM" id="SignalP"/>
    </source>
</evidence>
<feature type="signal peptide" evidence="1">
    <location>
        <begin position="1"/>
        <end position="23"/>
    </location>
</feature>
<sequence>MRDVLLVGKIVVLVFVPFQSICPYELDDDGNAGGEDMMHVSELETLRNTPTMSFLLQWSRQMKSLRIRARSR</sequence>
<keyword evidence="1" id="KW-0732">Signal</keyword>
<evidence type="ECO:0000313" key="2">
    <source>
        <dbReference type="EMBL" id="KAH6834555.1"/>
    </source>
</evidence>
<gene>
    <name evidence="2" type="ORF">C2S53_002514</name>
</gene>
<protein>
    <recommendedName>
        <fullName evidence="4">Secreted protein</fullName>
    </recommendedName>
</protein>